<dbReference type="EMBL" id="DSJL01000001">
    <property type="protein sequence ID" value="HEF64237.1"/>
    <property type="molecule type" value="Genomic_DNA"/>
</dbReference>
<dbReference type="SMART" id="SM00530">
    <property type="entry name" value="HTH_XRE"/>
    <property type="match status" value="1"/>
</dbReference>
<organism evidence="1">
    <name type="scientific">Thermomicrobium roseum</name>
    <dbReference type="NCBI Taxonomy" id="500"/>
    <lineage>
        <taxon>Bacteria</taxon>
        <taxon>Pseudomonadati</taxon>
        <taxon>Thermomicrobiota</taxon>
        <taxon>Thermomicrobia</taxon>
        <taxon>Thermomicrobiales</taxon>
        <taxon>Thermomicrobiaceae</taxon>
        <taxon>Thermomicrobium</taxon>
    </lineage>
</organism>
<dbReference type="SUPFAM" id="SSF47413">
    <property type="entry name" value="lambda repressor-like DNA-binding domains"/>
    <property type="match status" value="1"/>
</dbReference>
<reference evidence="1" key="1">
    <citation type="journal article" date="2020" name="mSystems">
        <title>Genome- and Community-Level Interaction Insights into Carbon Utilization and Element Cycling Functions of Hydrothermarchaeota in Hydrothermal Sediment.</title>
        <authorList>
            <person name="Zhou Z."/>
            <person name="Liu Y."/>
            <person name="Xu W."/>
            <person name="Pan J."/>
            <person name="Luo Z.H."/>
            <person name="Li M."/>
        </authorList>
    </citation>
    <scope>NUCLEOTIDE SEQUENCE [LARGE SCALE GENOMIC DNA]</scope>
    <source>
        <strain evidence="1">SpSt-222</strain>
    </source>
</reference>
<dbReference type="Gene3D" id="1.10.260.40">
    <property type="entry name" value="lambda repressor-like DNA-binding domains"/>
    <property type="match status" value="1"/>
</dbReference>
<comment type="caution">
    <text evidence="1">The sequence shown here is derived from an EMBL/GenBank/DDBJ whole genome shotgun (WGS) entry which is preliminary data.</text>
</comment>
<dbReference type="GO" id="GO:0003677">
    <property type="term" value="F:DNA binding"/>
    <property type="evidence" value="ECO:0007669"/>
    <property type="project" value="InterPro"/>
</dbReference>
<dbReference type="InterPro" id="IPR010982">
    <property type="entry name" value="Lambda_DNA-bd_dom_sf"/>
</dbReference>
<dbReference type="CDD" id="cd00093">
    <property type="entry name" value="HTH_XRE"/>
    <property type="match status" value="1"/>
</dbReference>
<evidence type="ECO:0000313" key="1">
    <source>
        <dbReference type="EMBL" id="HEF64237.1"/>
    </source>
</evidence>
<dbReference type="AlphaFoldDB" id="A0A7C2B0I8"/>
<dbReference type="PROSITE" id="PS50943">
    <property type="entry name" value="HTH_CROC1"/>
    <property type="match status" value="1"/>
</dbReference>
<name>A0A7C2B0I8_THERO</name>
<dbReference type="Pfam" id="PF13560">
    <property type="entry name" value="HTH_31"/>
    <property type="match status" value="1"/>
</dbReference>
<accession>A0A7C2B0I8</accession>
<protein>
    <submittedName>
        <fullName evidence="1">XRE family transcriptional regulator</fullName>
    </submittedName>
</protein>
<proteinExistence type="predicted"/>
<dbReference type="InterPro" id="IPR001387">
    <property type="entry name" value="Cro/C1-type_HTH"/>
</dbReference>
<sequence>MTPPRLHPRVAHSQVFVNRLVLPTEARQCNLKGMKRPEDLDTREFGKRLRRFLDAAGITPKEFASQIGRSWGYVRSILVGVKGPPGRETLERMATVLGISVDALIGAEPEDEVVRLIALRRGLGVLANDIDPRYRDLVKVYTFRQQVARADIPEGLRRELLHDIDRAIAEYERLVRESEAS</sequence>
<gene>
    <name evidence="1" type="ORF">ENP47_01285</name>
</gene>